<sequence>MTMVRGYRDRADDSLLTLLGDLPELVTALIKAEIDAAKAWVSRTAKDAGIGSVWFVIALFFLFWLVPMILVFAVAGLSSWWPVWLSALAVLGLLLLCVAVSVLFGVMKFRKVLRRENPGQAVATDIRIVKDAGDDKL</sequence>
<organism evidence="2 3">
    <name type="scientific">Microbacterium ginsengiterrae</name>
    <dbReference type="NCBI Taxonomy" id="546115"/>
    <lineage>
        <taxon>Bacteria</taxon>
        <taxon>Bacillati</taxon>
        <taxon>Actinomycetota</taxon>
        <taxon>Actinomycetes</taxon>
        <taxon>Micrococcales</taxon>
        <taxon>Microbacteriaceae</taxon>
        <taxon>Microbacterium</taxon>
    </lineage>
</organism>
<name>A0A7W9CBA3_9MICO</name>
<dbReference type="GO" id="GO:0016746">
    <property type="term" value="F:acyltransferase activity"/>
    <property type="evidence" value="ECO:0007669"/>
    <property type="project" value="UniProtKB-KW"/>
</dbReference>
<dbReference type="AlphaFoldDB" id="A0A7W9CBA3"/>
<keyword evidence="2" id="KW-0808">Transferase</keyword>
<evidence type="ECO:0000313" key="3">
    <source>
        <dbReference type="Proteomes" id="UP000517712"/>
    </source>
</evidence>
<feature type="transmembrane region" description="Helical" evidence="1">
    <location>
        <begin position="53"/>
        <end position="77"/>
    </location>
</feature>
<dbReference type="Pfam" id="PF07332">
    <property type="entry name" value="Phage_holin_3_6"/>
    <property type="match status" value="1"/>
</dbReference>
<dbReference type="EMBL" id="JACHMU010000001">
    <property type="protein sequence ID" value="MBB5742445.1"/>
    <property type="molecule type" value="Genomic_DNA"/>
</dbReference>
<evidence type="ECO:0000313" key="2">
    <source>
        <dbReference type="EMBL" id="MBB5742445.1"/>
    </source>
</evidence>
<dbReference type="Proteomes" id="UP000517712">
    <property type="component" value="Unassembled WGS sequence"/>
</dbReference>
<keyword evidence="2" id="KW-0449">Lipoprotein</keyword>
<keyword evidence="1" id="KW-0812">Transmembrane</keyword>
<comment type="caution">
    <text evidence="2">The sequence shown here is derived from an EMBL/GenBank/DDBJ whole genome shotgun (WGS) entry which is preliminary data.</text>
</comment>
<feature type="transmembrane region" description="Helical" evidence="1">
    <location>
        <begin position="83"/>
        <end position="106"/>
    </location>
</feature>
<keyword evidence="1" id="KW-0472">Membrane</keyword>
<keyword evidence="2" id="KW-0012">Acyltransferase</keyword>
<evidence type="ECO:0000256" key="1">
    <source>
        <dbReference type="SAM" id="Phobius"/>
    </source>
</evidence>
<keyword evidence="1" id="KW-1133">Transmembrane helix</keyword>
<gene>
    <name evidence="2" type="ORF">HD600_000942</name>
</gene>
<reference evidence="2 3" key="1">
    <citation type="submission" date="2020-08" db="EMBL/GenBank/DDBJ databases">
        <title>Sequencing the genomes of 1000 actinobacteria strains.</title>
        <authorList>
            <person name="Klenk H.-P."/>
        </authorList>
    </citation>
    <scope>NUCLEOTIDE SEQUENCE [LARGE SCALE GENOMIC DNA]</scope>
    <source>
        <strain evidence="2 3">DSM 24823</strain>
    </source>
</reference>
<accession>A0A7W9CBA3</accession>
<protein>
    <submittedName>
        <fullName evidence="2">Apolipoprotein N-acyltransferase</fullName>
    </submittedName>
</protein>
<dbReference type="InterPro" id="IPR009937">
    <property type="entry name" value="Phage_holin_3_6"/>
</dbReference>
<proteinExistence type="predicted"/>
<keyword evidence="3" id="KW-1185">Reference proteome</keyword>